<accession>A0A974S0I9</accession>
<feature type="domain" description="LysM" evidence="3">
    <location>
        <begin position="2"/>
        <end position="45"/>
    </location>
</feature>
<dbReference type="InterPro" id="IPR036779">
    <property type="entry name" value="LysM_dom_sf"/>
</dbReference>
<dbReference type="GO" id="GO:0016798">
    <property type="term" value="F:hydrolase activity, acting on glycosyl bonds"/>
    <property type="evidence" value="ECO:0007669"/>
    <property type="project" value="UniProtKB-KW"/>
</dbReference>
<dbReference type="PROSITE" id="PS51782">
    <property type="entry name" value="LYSM"/>
    <property type="match status" value="2"/>
</dbReference>
<dbReference type="Gene3D" id="3.20.20.80">
    <property type="entry name" value="Glycosidases"/>
    <property type="match status" value="1"/>
</dbReference>
<gene>
    <name evidence="5" type="ORF">I6J18_23150</name>
</gene>
<dbReference type="InterPro" id="IPR001223">
    <property type="entry name" value="Glyco_hydro18_cat"/>
</dbReference>
<proteinExistence type="predicted"/>
<evidence type="ECO:0000313" key="6">
    <source>
        <dbReference type="Proteomes" id="UP000595254"/>
    </source>
</evidence>
<keyword evidence="1" id="KW-0326">Glycosidase</keyword>
<dbReference type="SMART" id="SM00257">
    <property type="entry name" value="LysM"/>
    <property type="match status" value="2"/>
</dbReference>
<evidence type="ECO:0000259" key="3">
    <source>
        <dbReference type="PROSITE" id="PS51782"/>
    </source>
</evidence>
<dbReference type="GO" id="GO:0005975">
    <property type="term" value="P:carbohydrate metabolic process"/>
    <property type="evidence" value="ECO:0007669"/>
    <property type="project" value="InterPro"/>
</dbReference>
<name>A0A974S0I9_PERPY</name>
<organism evidence="5 6">
    <name type="scientific">Peribacillus psychrosaccharolyticus</name>
    <name type="common">Bacillus psychrosaccharolyticus</name>
    <dbReference type="NCBI Taxonomy" id="1407"/>
    <lineage>
        <taxon>Bacteria</taxon>
        <taxon>Bacillati</taxon>
        <taxon>Bacillota</taxon>
        <taxon>Bacilli</taxon>
        <taxon>Bacillales</taxon>
        <taxon>Bacillaceae</taxon>
        <taxon>Peribacillus</taxon>
    </lineage>
</organism>
<dbReference type="Pfam" id="PF01476">
    <property type="entry name" value="LysM"/>
    <property type="match status" value="2"/>
</dbReference>
<dbReference type="InterPro" id="IPR017853">
    <property type="entry name" value="GH"/>
</dbReference>
<reference evidence="5 6" key="1">
    <citation type="submission" date="2021-01" db="EMBL/GenBank/DDBJ databases">
        <title>FDA dAtabase for Regulatory Grade micrObial Sequences (FDA-ARGOS): Supporting development and validation of Infectious Disease Dx tests.</title>
        <authorList>
            <person name="Nelson B."/>
            <person name="Plummer A."/>
            <person name="Tallon L."/>
            <person name="Sadzewicz L."/>
            <person name="Zhao X."/>
            <person name="Boylan J."/>
            <person name="Ott S."/>
            <person name="Bowen H."/>
            <person name="Vavikolanu K."/>
            <person name="Mehta A."/>
            <person name="Aluvathingal J."/>
            <person name="Nadendla S."/>
            <person name="Myers T."/>
            <person name="Yan Y."/>
            <person name="Sichtig H."/>
        </authorList>
    </citation>
    <scope>NUCLEOTIDE SEQUENCE [LARGE SCALE GENOMIC DNA]</scope>
    <source>
        <strain evidence="5 6">FDAARGOS_1161</strain>
    </source>
</reference>
<evidence type="ECO:0000259" key="2">
    <source>
        <dbReference type="PROSITE" id="PS50943"/>
    </source>
</evidence>
<dbReference type="InterPro" id="IPR001387">
    <property type="entry name" value="Cro/C1-type_HTH"/>
</dbReference>
<feature type="domain" description="GH18" evidence="4">
    <location>
        <begin position="106"/>
        <end position="422"/>
    </location>
</feature>
<dbReference type="KEGG" id="ppsr:I6J18_23150"/>
<evidence type="ECO:0000259" key="4">
    <source>
        <dbReference type="PROSITE" id="PS51910"/>
    </source>
</evidence>
<dbReference type="EMBL" id="CP068053">
    <property type="protein sequence ID" value="QQT00418.1"/>
    <property type="molecule type" value="Genomic_DNA"/>
</dbReference>
<dbReference type="PROSITE" id="PS51910">
    <property type="entry name" value="GH18_2"/>
    <property type="match status" value="1"/>
</dbReference>
<dbReference type="Pfam" id="PF00704">
    <property type="entry name" value="Glyco_hydro_18"/>
    <property type="match status" value="1"/>
</dbReference>
<feature type="domain" description="HTH cro/C1-type" evidence="2">
    <location>
        <begin position="61"/>
        <end position="77"/>
    </location>
</feature>
<dbReference type="Proteomes" id="UP000595254">
    <property type="component" value="Chromosome"/>
</dbReference>
<dbReference type="GO" id="GO:0070492">
    <property type="term" value="F:oligosaccharide binding"/>
    <property type="evidence" value="ECO:0007669"/>
    <property type="project" value="TreeGrafter"/>
</dbReference>
<feature type="domain" description="LysM" evidence="3">
    <location>
        <begin position="53"/>
        <end position="97"/>
    </location>
</feature>
<dbReference type="CDD" id="cd00118">
    <property type="entry name" value="LysM"/>
    <property type="match status" value="2"/>
</dbReference>
<protein>
    <submittedName>
        <fullName evidence="5">LysM peptidoglycan-binding domain-containing protein</fullName>
    </submittedName>
</protein>
<dbReference type="Gene3D" id="3.10.350.10">
    <property type="entry name" value="LysM domain"/>
    <property type="match status" value="2"/>
</dbReference>
<sequence length="422" mass="47258">MAIHVVQQGESLWSISKRYDTDVSEIMDVNGLQSGVLVPGLALYIPEKELFTRIYLFQPNDTLAKIAEKFDVSVSDILKTNPGIDPKQLITGQRLEIISSFKLELTTLAFAFPAAGESVLTSFSENAEHLTLLAIVAYSFTTEGNAFIEGNDEPLIKKALQLDVIPLLMVRNYENGDFNEKLAGDVLASKQTRDRLVNSLLKFVKEKGYGGVSVDMEFIPPARRADFVLFLRQLKRGLQEKILHVNVHAKTEDNPTNRIVGGHNYQEIGKVADLVAVMTIDYGYPTGPPEPIAPLWWMAQVIRYARSVIPIEKLQSAFPLYGYDKVISSNKTTALSALSAQNRAIKVGSAILYDQAAASPNYRYYAEQAQHSVWFEDIRSFTAKYQLIDAYDLAGVTYWHIGLAFPQNWAYVERNLLIRKGL</sequence>
<dbReference type="RefSeq" id="WP_040375917.1">
    <property type="nucleotide sequence ID" value="NZ_CP068053.1"/>
</dbReference>
<dbReference type="InterPro" id="IPR029070">
    <property type="entry name" value="Chitinase_insertion_sf"/>
</dbReference>
<evidence type="ECO:0000256" key="1">
    <source>
        <dbReference type="ARBA" id="ARBA00023295"/>
    </source>
</evidence>
<dbReference type="InterPro" id="IPR018392">
    <property type="entry name" value="LysM"/>
</dbReference>
<dbReference type="PROSITE" id="PS50943">
    <property type="entry name" value="HTH_CROC1"/>
    <property type="match status" value="1"/>
</dbReference>
<evidence type="ECO:0000313" key="5">
    <source>
        <dbReference type="EMBL" id="QQT00418.1"/>
    </source>
</evidence>
<dbReference type="Gene3D" id="3.10.50.10">
    <property type="match status" value="1"/>
</dbReference>
<dbReference type="SUPFAM" id="SSF51445">
    <property type="entry name" value="(Trans)glycosidases"/>
    <property type="match status" value="1"/>
</dbReference>
<dbReference type="AlphaFoldDB" id="A0A974S0I9"/>
<dbReference type="PANTHER" id="PTHR46066:SF2">
    <property type="entry name" value="CHITINASE DOMAIN-CONTAINING PROTEIN 1"/>
    <property type="match status" value="1"/>
</dbReference>
<keyword evidence="6" id="KW-1185">Reference proteome</keyword>
<dbReference type="PANTHER" id="PTHR46066">
    <property type="entry name" value="CHITINASE DOMAIN-CONTAINING PROTEIN 1 FAMILY MEMBER"/>
    <property type="match status" value="1"/>
</dbReference>
<keyword evidence="1" id="KW-0378">Hydrolase</keyword>
<dbReference type="InterPro" id="IPR011583">
    <property type="entry name" value="Chitinase_II/V-like_cat"/>
</dbReference>
<dbReference type="GO" id="GO:0012505">
    <property type="term" value="C:endomembrane system"/>
    <property type="evidence" value="ECO:0007669"/>
    <property type="project" value="TreeGrafter"/>
</dbReference>
<dbReference type="SUPFAM" id="SSF54106">
    <property type="entry name" value="LysM domain"/>
    <property type="match status" value="2"/>
</dbReference>
<dbReference type="SMART" id="SM00636">
    <property type="entry name" value="Glyco_18"/>
    <property type="match status" value="1"/>
</dbReference>
<dbReference type="GO" id="GO:0008061">
    <property type="term" value="F:chitin binding"/>
    <property type="evidence" value="ECO:0007669"/>
    <property type="project" value="InterPro"/>
</dbReference>